<accession>A0AA86N3D4</accession>
<proteinExistence type="predicted"/>
<evidence type="ECO:0008006" key="3">
    <source>
        <dbReference type="Google" id="ProtNLM"/>
    </source>
</evidence>
<sequence>MKAKRVFLLGAGASHGARTPRPPLGTTLHQYLIRYLKAAWDELKQLEDDDGTISSSVRDELQKHLASTTSFEVLAGALQDSGNFQLLQKLNFLAACALAPPVNDDPRYDDAFIEKPDVYDRLLSHVFATCGSAKDISFITLNYDCLLERAICRYMEAVDGSAGLGCRCALVNYMLPGYGGKVEVLKPHGSINWMPDILMGDGTLTENQPVPLTMRIRHDGSQSYKRIAVVDSPKHGESEDVLIAYYAPRKWSKVNLDTLEIVRGIACERISHAQEVTVIGVKLRSDPLDDPFLSRVQVLLQAKARKFSGSVTYVSPLRDDALTAQAFDFSTQEVTFEEYVELLERSWGSSGLSKA</sequence>
<evidence type="ECO:0000313" key="1">
    <source>
        <dbReference type="EMBL" id="CAI4033909.1"/>
    </source>
</evidence>
<dbReference type="RefSeq" id="WP_289271333.1">
    <property type="nucleotide sequence ID" value="NZ_OX365700.1"/>
</dbReference>
<dbReference type="AlphaFoldDB" id="A0AA86N3D4"/>
<dbReference type="Proteomes" id="UP001179121">
    <property type="component" value="Chromosome"/>
</dbReference>
<protein>
    <recommendedName>
        <fullName evidence="3">SIR2-like domain-containing protein</fullName>
    </recommendedName>
</protein>
<dbReference type="EMBL" id="OX365700">
    <property type="protein sequence ID" value="CAI4033909.1"/>
    <property type="molecule type" value="Genomic_DNA"/>
</dbReference>
<organism evidence="1 2">
    <name type="scientific">Nitrospira tepida</name>
    <dbReference type="NCBI Taxonomy" id="2973512"/>
    <lineage>
        <taxon>Bacteria</taxon>
        <taxon>Pseudomonadati</taxon>
        <taxon>Nitrospirota</taxon>
        <taxon>Nitrospiria</taxon>
        <taxon>Nitrospirales</taxon>
        <taxon>Nitrospiraceae</taxon>
        <taxon>Nitrospira</taxon>
    </lineage>
</organism>
<dbReference type="KEGG" id="nti:DNFV4_04351"/>
<reference evidence="1" key="1">
    <citation type="submission" date="2022-10" db="EMBL/GenBank/DDBJ databases">
        <authorList>
            <person name="Koch H."/>
        </authorList>
    </citation>
    <scope>NUCLEOTIDE SEQUENCE</scope>
    <source>
        <strain evidence="1">DNF</strain>
    </source>
</reference>
<evidence type="ECO:0000313" key="2">
    <source>
        <dbReference type="Proteomes" id="UP001179121"/>
    </source>
</evidence>
<keyword evidence="2" id="KW-1185">Reference proteome</keyword>
<name>A0AA86N3D4_9BACT</name>
<gene>
    <name evidence="1" type="ORF">DNFV4_04351</name>
</gene>